<evidence type="ECO:0008006" key="4">
    <source>
        <dbReference type="Google" id="ProtNLM"/>
    </source>
</evidence>
<reference evidence="3" key="1">
    <citation type="journal article" date="2019" name="Int. J. Syst. Evol. Microbiol.">
        <title>The Global Catalogue of Microorganisms (GCM) 10K type strain sequencing project: providing services to taxonomists for standard genome sequencing and annotation.</title>
        <authorList>
            <consortium name="The Broad Institute Genomics Platform"/>
            <consortium name="The Broad Institute Genome Sequencing Center for Infectious Disease"/>
            <person name="Wu L."/>
            <person name="Ma J."/>
        </authorList>
    </citation>
    <scope>NUCLEOTIDE SEQUENCE [LARGE SCALE GENOMIC DNA]</scope>
    <source>
        <strain evidence="3">JCM 18019</strain>
    </source>
</reference>
<dbReference type="EMBL" id="BAABHX010000002">
    <property type="protein sequence ID" value="GAA5088248.1"/>
    <property type="molecule type" value="Genomic_DNA"/>
</dbReference>
<protein>
    <recommendedName>
        <fullName evidence="4">Lipoprotein</fullName>
    </recommendedName>
</protein>
<organism evidence="2 3">
    <name type="scientific">Chryseobacterium ginsengisoli</name>
    <dbReference type="NCBI Taxonomy" id="363853"/>
    <lineage>
        <taxon>Bacteria</taxon>
        <taxon>Pseudomonadati</taxon>
        <taxon>Bacteroidota</taxon>
        <taxon>Flavobacteriia</taxon>
        <taxon>Flavobacteriales</taxon>
        <taxon>Weeksellaceae</taxon>
        <taxon>Chryseobacterium group</taxon>
        <taxon>Chryseobacterium</taxon>
    </lineage>
</organism>
<proteinExistence type="predicted"/>
<accession>A0ABP9LZ18</accession>
<feature type="region of interest" description="Disordered" evidence="1">
    <location>
        <begin position="23"/>
        <end position="44"/>
    </location>
</feature>
<dbReference type="RefSeq" id="WP_345200977.1">
    <property type="nucleotide sequence ID" value="NZ_BAABHX010000002.1"/>
</dbReference>
<sequence>MKITLLSLSLLLILSCKKEVSKSNQNSTSKDSLMIKNDSVQSDKTPQNIDEIKKEFAVLNEKLLAKKLDSTGFDYNCEEEEGEIHFYFENQKLKMVKHFYGDSHFSSVTKYYVKNDRVFFIFKDDTLWQFEGGTPEKPITKDSINQQRIYLKNSNPIQCLEKNFIIRSIGKNVDPETVPNKEGKCDIKELMKHYQTILKNKDKKDKVMCL</sequence>
<keyword evidence="3" id="KW-1185">Reference proteome</keyword>
<dbReference type="PROSITE" id="PS51257">
    <property type="entry name" value="PROKAR_LIPOPROTEIN"/>
    <property type="match status" value="1"/>
</dbReference>
<comment type="caution">
    <text evidence="2">The sequence shown here is derived from an EMBL/GenBank/DDBJ whole genome shotgun (WGS) entry which is preliminary data.</text>
</comment>
<dbReference type="Proteomes" id="UP001500353">
    <property type="component" value="Unassembled WGS sequence"/>
</dbReference>
<evidence type="ECO:0000313" key="2">
    <source>
        <dbReference type="EMBL" id="GAA5088248.1"/>
    </source>
</evidence>
<evidence type="ECO:0000313" key="3">
    <source>
        <dbReference type="Proteomes" id="UP001500353"/>
    </source>
</evidence>
<name>A0ABP9LZ18_9FLAO</name>
<gene>
    <name evidence="2" type="ORF">GCM10023210_11700</name>
</gene>
<evidence type="ECO:0000256" key="1">
    <source>
        <dbReference type="SAM" id="MobiDB-lite"/>
    </source>
</evidence>